<protein>
    <submittedName>
        <fullName evidence="2">Uncharacterized protein</fullName>
    </submittedName>
</protein>
<accession>A0A7D9LHC3</accession>
<feature type="compositionally biased region" description="Polar residues" evidence="1">
    <location>
        <begin position="195"/>
        <end position="204"/>
    </location>
</feature>
<organism evidence="2 3">
    <name type="scientific">Paramuricea clavata</name>
    <name type="common">Red gorgonian</name>
    <name type="synonym">Violescent sea-whip</name>
    <dbReference type="NCBI Taxonomy" id="317549"/>
    <lineage>
        <taxon>Eukaryota</taxon>
        <taxon>Metazoa</taxon>
        <taxon>Cnidaria</taxon>
        <taxon>Anthozoa</taxon>
        <taxon>Octocorallia</taxon>
        <taxon>Malacalcyonacea</taxon>
        <taxon>Plexauridae</taxon>
        <taxon>Paramuricea</taxon>
    </lineage>
</organism>
<comment type="caution">
    <text evidence="2">The sequence shown here is derived from an EMBL/GenBank/DDBJ whole genome shotgun (WGS) entry which is preliminary data.</text>
</comment>
<dbReference type="AlphaFoldDB" id="A0A7D9LHC3"/>
<proteinExistence type="predicted"/>
<evidence type="ECO:0000313" key="3">
    <source>
        <dbReference type="Proteomes" id="UP001152795"/>
    </source>
</evidence>
<feature type="region of interest" description="Disordered" evidence="1">
    <location>
        <begin position="144"/>
        <end position="220"/>
    </location>
</feature>
<dbReference type="Proteomes" id="UP001152795">
    <property type="component" value="Unassembled WGS sequence"/>
</dbReference>
<reference evidence="2" key="1">
    <citation type="submission" date="2020-04" db="EMBL/GenBank/DDBJ databases">
        <authorList>
            <person name="Alioto T."/>
            <person name="Alioto T."/>
            <person name="Gomez Garrido J."/>
        </authorList>
    </citation>
    <scope>NUCLEOTIDE SEQUENCE</scope>
    <source>
        <strain evidence="2">A484AB</strain>
    </source>
</reference>
<evidence type="ECO:0000313" key="2">
    <source>
        <dbReference type="EMBL" id="CAB4033757.1"/>
    </source>
</evidence>
<gene>
    <name evidence="2" type="ORF">PACLA_8A014569</name>
</gene>
<keyword evidence="3" id="KW-1185">Reference proteome</keyword>
<sequence length="525" mass="58622">MDESILSTADEIEHCAIEEIAGVPNADKNMAVCSRRGMCLRERQKCLPCKETGQFGSSVCNPNSTSCRNRRNQSDTDNSSETSEGTKCKAREGSCTEKLAKLLLGFRIVKMPQKPHKNQDRKLEVAVEVAIEVAVEVAEQAGRGRGRGIGRGRLQAEENAEQQRQEDFAESADAEISKIDDVTMGSSRGIKHDLTPNSKKSNQPRAKRSLVGGKPSGQEITDGKTKIINLLQASFIQQHGSEYLSVNQDVSLTDYRTFYVNLKHKNSFSCEDSECLRPISAEYSAVPSPSSLSPEQNAINAKELKVFQNICNLGIRGGNFKDTTELLHPSILKDFGDEVREKCPLLHSIVEALVITSHHERNVHKTNEKKVLCGHHALALLYNIRNSNCCNDFPLLFGLLCVSYGAGKQFINMLQSIGISLHFDTITNFLKQRLDNYDKIISEHAPVDIPVILLLDNINMYRGNKRHHRIFKVLGPTMWNFTVRGAIIPNFDGVRDLLDNPEMTQEQQKQLTTLKPEDLFIGMSI</sequence>
<dbReference type="EMBL" id="CACRXK020019522">
    <property type="protein sequence ID" value="CAB4033757.1"/>
    <property type="molecule type" value="Genomic_DNA"/>
</dbReference>
<evidence type="ECO:0000256" key="1">
    <source>
        <dbReference type="SAM" id="MobiDB-lite"/>
    </source>
</evidence>
<name>A0A7D9LHC3_PARCT</name>
<feature type="region of interest" description="Disordered" evidence="1">
    <location>
        <begin position="63"/>
        <end position="89"/>
    </location>
</feature>